<evidence type="ECO:0000313" key="5">
    <source>
        <dbReference type="Proteomes" id="UP000324748"/>
    </source>
</evidence>
<sequence>MYSSSKVLLMLSAIVSLATQLVSVSAFEPMTNEDLEERQSHHLLQARQTPAPKREEPKAVNPGQPPKTDDKSNNPAEASAGNLIGMLLLTSEALDAVTHMGSNATTVKLGSEAIIKMLPDLKAGRQKVLKDANKNGVDDDLEKKISAAAESMNQMLKDISAKPEDANAIKAKFASLVDSFNQVINVSEATINLALPAKAAEFEKAKLEGGLKKEEQAAAGAGGGKAPAKKEEPKGQPPAKKEDPKGPAPKP</sequence>
<feature type="region of interest" description="Disordered" evidence="1">
    <location>
        <begin position="36"/>
        <end position="77"/>
    </location>
</feature>
<proteinExistence type="predicted"/>
<evidence type="ECO:0000313" key="6">
    <source>
        <dbReference type="Proteomes" id="UP000325313"/>
    </source>
</evidence>
<feature type="chain" id="PRO_5036137232" description="Cell wall mannoprotein 1" evidence="2">
    <location>
        <begin position="27"/>
        <end position="251"/>
    </location>
</feature>
<dbReference type="EMBL" id="VDEP01000473">
    <property type="protein sequence ID" value="KAA1074248.1"/>
    <property type="molecule type" value="Genomic_DNA"/>
</dbReference>
<evidence type="ECO:0000256" key="2">
    <source>
        <dbReference type="SAM" id="SignalP"/>
    </source>
</evidence>
<name>A0A5B0MDV7_PUCGR</name>
<evidence type="ECO:0000313" key="3">
    <source>
        <dbReference type="EMBL" id="KAA1074248.1"/>
    </source>
</evidence>
<evidence type="ECO:0008006" key="7">
    <source>
        <dbReference type="Google" id="ProtNLM"/>
    </source>
</evidence>
<reference evidence="5 6" key="1">
    <citation type="submission" date="2019-05" db="EMBL/GenBank/DDBJ databases">
        <title>Emergence of the Ug99 lineage of the wheat stem rust pathogen through somatic hybridization.</title>
        <authorList>
            <person name="Li F."/>
            <person name="Upadhyaya N.M."/>
            <person name="Sperschneider J."/>
            <person name="Matny O."/>
            <person name="Nguyen-Phuc H."/>
            <person name="Mago R."/>
            <person name="Raley C."/>
            <person name="Miller M.E."/>
            <person name="Silverstein K.A.T."/>
            <person name="Henningsen E."/>
            <person name="Hirsch C.D."/>
            <person name="Visser B."/>
            <person name="Pretorius Z.A."/>
            <person name="Steffenson B.J."/>
            <person name="Schwessinger B."/>
            <person name="Dodds P.N."/>
            <person name="Figueroa M."/>
        </authorList>
    </citation>
    <scope>NUCLEOTIDE SEQUENCE [LARGE SCALE GENOMIC DNA]</scope>
    <source>
        <strain evidence="4">21-0</strain>
        <strain evidence="3 6">Ug99</strain>
    </source>
</reference>
<feature type="compositionally biased region" description="Basic and acidic residues" evidence="1">
    <location>
        <begin position="228"/>
        <end position="245"/>
    </location>
</feature>
<dbReference type="EMBL" id="VSWC01000092">
    <property type="protein sequence ID" value="KAA1090532.1"/>
    <property type="molecule type" value="Genomic_DNA"/>
</dbReference>
<feature type="signal peptide" evidence="2">
    <location>
        <begin position="1"/>
        <end position="26"/>
    </location>
</feature>
<dbReference type="AlphaFoldDB" id="A0A5B0MDV7"/>
<dbReference type="OrthoDB" id="2503948at2759"/>
<comment type="caution">
    <text evidence="3">The sequence shown here is derived from an EMBL/GenBank/DDBJ whole genome shotgun (WGS) entry which is preliminary data.</text>
</comment>
<dbReference type="Proteomes" id="UP000325313">
    <property type="component" value="Unassembled WGS sequence"/>
</dbReference>
<feature type="region of interest" description="Disordered" evidence="1">
    <location>
        <begin position="213"/>
        <end position="251"/>
    </location>
</feature>
<evidence type="ECO:0000313" key="4">
    <source>
        <dbReference type="EMBL" id="KAA1090532.1"/>
    </source>
</evidence>
<keyword evidence="5" id="KW-1185">Reference proteome</keyword>
<accession>A0A5B0MDV7</accession>
<organism evidence="3 6">
    <name type="scientific">Puccinia graminis f. sp. tritici</name>
    <dbReference type="NCBI Taxonomy" id="56615"/>
    <lineage>
        <taxon>Eukaryota</taxon>
        <taxon>Fungi</taxon>
        <taxon>Dikarya</taxon>
        <taxon>Basidiomycota</taxon>
        <taxon>Pucciniomycotina</taxon>
        <taxon>Pucciniomycetes</taxon>
        <taxon>Pucciniales</taxon>
        <taxon>Pucciniaceae</taxon>
        <taxon>Puccinia</taxon>
    </lineage>
</organism>
<protein>
    <recommendedName>
        <fullName evidence="7">Cell wall mannoprotein 1</fullName>
    </recommendedName>
</protein>
<gene>
    <name evidence="4" type="ORF">PGT21_004478</name>
    <name evidence="3" type="ORF">PGTUg99_031905</name>
</gene>
<evidence type="ECO:0000256" key="1">
    <source>
        <dbReference type="SAM" id="MobiDB-lite"/>
    </source>
</evidence>
<keyword evidence="2" id="KW-0732">Signal</keyword>
<dbReference type="Proteomes" id="UP000324748">
    <property type="component" value="Unassembled WGS sequence"/>
</dbReference>